<proteinExistence type="predicted"/>
<comment type="caution">
    <text evidence="2">The sequence shown here is derived from an EMBL/GenBank/DDBJ whole genome shotgun (WGS) entry which is preliminary data.</text>
</comment>
<accession>A0ABQ7XWZ3</accession>
<name>A0ABQ7XWZ3_BRANA</name>
<dbReference type="EMBL" id="JAGKQM010000019">
    <property type="protein sequence ID" value="KAH0860461.1"/>
    <property type="molecule type" value="Genomic_DNA"/>
</dbReference>
<organism evidence="2 3">
    <name type="scientific">Brassica napus</name>
    <name type="common">Rape</name>
    <dbReference type="NCBI Taxonomy" id="3708"/>
    <lineage>
        <taxon>Eukaryota</taxon>
        <taxon>Viridiplantae</taxon>
        <taxon>Streptophyta</taxon>
        <taxon>Embryophyta</taxon>
        <taxon>Tracheophyta</taxon>
        <taxon>Spermatophyta</taxon>
        <taxon>Magnoliopsida</taxon>
        <taxon>eudicotyledons</taxon>
        <taxon>Gunneridae</taxon>
        <taxon>Pentapetalae</taxon>
        <taxon>rosids</taxon>
        <taxon>malvids</taxon>
        <taxon>Brassicales</taxon>
        <taxon>Brassicaceae</taxon>
        <taxon>Brassiceae</taxon>
        <taxon>Brassica</taxon>
    </lineage>
</organism>
<feature type="non-terminal residue" evidence="2">
    <location>
        <position position="1"/>
    </location>
</feature>
<feature type="compositionally biased region" description="Basic and acidic residues" evidence="1">
    <location>
        <begin position="48"/>
        <end position="64"/>
    </location>
</feature>
<sequence length="189" mass="20953">ESLTTNSSYILWADGSRIAEPNFGSNKFTLLKKRILRERHVQPSTSVKEMHGQTISREREKKDMSNWILDRGPDPLGVDAGRRDGPPQPHLDASLSSPEKKSETRWSSTMPVGRNGAPMMAVDVRHATMLLVTTSCSSSSRGASLPFLSTTEASLCLRRTTGASYLLDQPPEILFFLEPPPELLCFIKP</sequence>
<feature type="non-terminal residue" evidence="2">
    <location>
        <position position="189"/>
    </location>
</feature>
<keyword evidence="3" id="KW-1185">Reference proteome</keyword>
<evidence type="ECO:0000313" key="2">
    <source>
        <dbReference type="EMBL" id="KAH0860461.1"/>
    </source>
</evidence>
<evidence type="ECO:0000313" key="3">
    <source>
        <dbReference type="Proteomes" id="UP000824890"/>
    </source>
</evidence>
<gene>
    <name evidence="2" type="ORF">HID58_088722</name>
</gene>
<protein>
    <submittedName>
        <fullName evidence="2">Uncharacterized protein</fullName>
    </submittedName>
</protein>
<feature type="region of interest" description="Disordered" evidence="1">
    <location>
        <begin position="42"/>
        <end position="114"/>
    </location>
</feature>
<evidence type="ECO:0000256" key="1">
    <source>
        <dbReference type="SAM" id="MobiDB-lite"/>
    </source>
</evidence>
<reference evidence="2 3" key="1">
    <citation type="submission" date="2021-05" db="EMBL/GenBank/DDBJ databases">
        <title>Genome Assembly of Synthetic Allotetraploid Brassica napus Reveals Homoeologous Exchanges between Subgenomes.</title>
        <authorList>
            <person name="Davis J.T."/>
        </authorList>
    </citation>
    <scope>NUCLEOTIDE SEQUENCE [LARGE SCALE GENOMIC DNA]</scope>
    <source>
        <strain evidence="3">cv. Da-Ae</strain>
        <tissue evidence="2">Seedling</tissue>
    </source>
</reference>
<dbReference type="Proteomes" id="UP000824890">
    <property type="component" value="Unassembled WGS sequence"/>
</dbReference>